<proteinExistence type="predicted"/>
<name>A0A840RY21_9BURK</name>
<organism evidence="1 2">
    <name type="scientific">Glaciimonas immobilis</name>
    <dbReference type="NCBI Taxonomy" id="728004"/>
    <lineage>
        <taxon>Bacteria</taxon>
        <taxon>Pseudomonadati</taxon>
        <taxon>Pseudomonadota</taxon>
        <taxon>Betaproteobacteria</taxon>
        <taxon>Burkholderiales</taxon>
        <taxon>Oxalobacteraceae</taxon>
        <taxon>Glaciimonas</taxon>
    </lineage>
</organism>
<accession>A0A840RY21</accession>
<sequence length="50" mass="5468">MLEKDAAFTANFYGTLDAAKNCKNIAVLLCDDYFAVLIRHPAGRPINPNA</sequence>
<evidence type="ECO:0000313" key="1">
    <source>
        <dbReference type="EMBL" id="MBB5201299.1"/>
    </source>
</evidence>
<gene>
    <name evidence="1" type="ORF">HNR39_003148</name>
</gene>
<dbReference type="Proteomes" id="UP000571084">
    <property type="component" value="Unassembled WGS sequence"/>
</dbReference>
<comment type="caution">
    <text evidence="1">The sequence shown here is derived from an EMBL/GenBank/DDBJ whole genome shotgun (WGS) entry which is preliminary data.</text>
</comment>
<evidence type="ECO:0000313" key="2">
    <source>
        <dbReference type="Proteomes" id="UP000571084"/>
    </source>
</evidence>
<reference evidence="1 2" key="1">
    <citation type="submission" date="2020-08" db="EMBL/GenBank/DDBJ databases">
        <title>Genomic Encyclopedia of Type Strains, Phase IV (KMG-IV): sequencing the most valuable type-strain genomes for metagenomic binning, comparative biology and taxonomic classification.</title>
        <authorList>
            <person name="Goeker M."/>
        </authorList>
    </citation>
    <scope>NUCLEOTIDE SEQUENCE [LARGE SCALE GENOMIC DNA]</scope>
    <source>
        <strain evidence="1 2">DSM 23240</strain>
    </source>
</reference>
<protein>
    <submittedName>
        <fullName evidence="1">Uncharacterized protein</fullName>
    </submittedName>
</protein>
<dbReference type="EMBL" id="JACHHQ010000006">
    <property type="protein sequence ID" value="MBB5201299.1"/>
    <property type="molecule type" value="Genomic_DNA"/>
</dbReference>
<keyword evidence="2" id="KW-1185">Reference proteome</keyword>
<dbReference type="AlphaFoldDB" id="A0A840RY21"/>